<dbReference type="GO" id="GO:0008757">
    <property type="term" value="F:S-adenosylmethionine-dependent methyltransferase activity"/>
    <property type="evidence" value="ECO:0007669"/>
    <property type="project" value="InterPro"/>
</dbReference>
<evidence type="ECO:0000259" key="1">
    <source>
        <dbReference type="Pfam" id="PF08241"/>
    </source>
</evidence>
<organism evidence="2 3">
    <name type="scientific">Rouxiella badensis</name>
    <dbReference type="NCBI Taxonomy" id="1646377"/>
    <lineage>
        <taxon>Bacteria</taxon>
        <taxon>Pseudomonadati</taxon>
        <taxon>Pseudomonadota</taxon>
        <taxon>Gammaproteobacteria</taxon>
        <taxon>Enterobacterales</taxon>
        <taxon>Yersiniaceae</taxon>
        <taxon>Rouxiella</taxon>
    </lineage>
</organism>
<evidence type="ECO:0000313" key="3">
    <source>
        <dbReference type="Proteomes" id="UP000192536"/>
    </source>
</evidence>
<dbReference type="EMBL" id="MRWE01000027">
    <property type="protein sequence ID" value="ORJ24561.1"/>
    <property type="molecule type" value="Genomic_DNA"/>
</dbReference>
<proteinExistence type="predicted"/>
<gene>
    <name evidence="2" type="ORF">BS640_15670</name>
</gene>
<name>A0A1X0WCT4_9GAMM</name>
<dbReference type="InterPro" id="IPR013216">
    <property type="entry name" value="Methyltransf_11"/>
</dbReference>
<dbReference type="Pfam" id="PF08241">
    <property type="entry name" value="Methyltransf_11"/>
    <property type="match status" value="1"/>
</dbReference>
<dbReference type="PANTHER" id="PTHR43036">
    <property type="entry name" value="OSJNBB0011N17.9 PROTEIN"/>
    <property type="match status" value="1"/>
</dbReference>
<sequence length="241" mass="27563">MKSAHIRKKLVVPSSWDDIPRGDYYRAALERQLQPWWSKLYGFHLLKIGNLSTEINSEDCPISHQVNVAPDGQGLHVLGDPYYLPFEQKSVDACLLCHTLNYATDPHRILREVDRVLIDDGWLVLSGFAPLSVIGLGKCVPFLRKKQPYISRMFSQTRLIDWLSLLNYEVMFKSRFQVLPWHRHGGELLSAHLPALGCMTVIVARKRTLPLLPTAKKVQARRQSIAQPVGANKSYREEHDD</sequence>
<protein>
    <submittedName>
        <fullName evidence="2">SAM-dependent methyltransferase</fullName>
    </submittedName>
</protein>
<dbReference type="GO" id="GO:0032259">
    <property type="term" value="P:methylation"/>
    <property type="evidence" value="ECO:0007669"/>
    <property type="project" value="UniProtKB-KW"/>
</dbReference>
<dbReference type="STRING" id="1646377.BS640_15670"/>
<dbReference type="GeneID" id="93564504"/>
<keyword evidence="3" id="KW-1185">Reference proteome</keyword>
<dbReference type="Proteomes" id="UP000192536">
    <property type="component" value="Unassembled WGS sequence"/>
</dbReference>
<dbReference type="RefSeq" id="WP_017491146.1">
    <property type="nucleotide sequence ID" value="NZ_CAUQAZ010000040.1"/>
</dbReference>
<dbReference type="InterPro" id="IPR029063">
    <property type="entry name" value="SAM-dependent_MTases_sf"/>
</dbReference>
<dbReference type="CDD" id="cd02440">
    <property type="entry name" value="AdoMet_MTases"/>
    <property type="match status" value="1"/>
</dbReference>
<keyword evidence="2" id="KW-0808">Transferase</keyword>
<dbReference type="AlphaFoldDB" id="A0A1X0WCT4"/>
<dbReference type="Gene3D" id="3.40.50.150">
    <property type="entry name" value="Vaccinia Virus protein VP39"/>
    <property type="match status" value="1"/>
</dbReference>
<dbReference type="PANTHER" id="PTHR43036:SF2">
    <property type="entry name" value="OS04G0481300 PROTEIN"/>
    <property type="match status" value="1"/>
</dbReference>
<comment type="caution">
    <text evidence="2">The sequence shown here is derived from an EMBL/GenBank/DDBJ whole genome shotgun (WGS) entry which is preliminary data.</text>
</comment>
<dbReference type="SUPFAM" id="SSF53335">
    <property type="entry name" value="S-adenosyl-L-methionine-dependent methyltransferases"/>
    <property type="match status" value="1"/>
</dbReference>
<evidence type="ECO:0000313" key="2">
    <source>
        <dbReference type="EMBL" id="ORJ24561.1"/>
    </source>
</evidence>
<accession>A0A1X0WCT4</accession>
<reference evidence="2 3" key="1">
    <citation type="journal article" date="2017" name="Int. J. Syst. Evol. Microbiol.">
        <title>Rouxiella badensis sp. nov. and Rouxiella silvae sp. nov. isolated from peat bog soil in Germany and emendation of the genus description.</title>
        <authorList>
            <person name="Le Fleche-Mateos A."/>
            <person name="Kugler J.H."/>
            <person name="Hansen S.H."/>
            <person name="Syldatk C."/>
            <person name="Hausmann R."/>
            <person name="Lomprez F."/>
            <person name="Vandenbogaert M."/>
            <person name="Manuguerra J.C."/>
            <person name="Grimont P.A."/>
        </authorList>
    </citation>
    <scope>NUCLEOTIDE SEQUENCE [LARGE SCALE GENOMIC DNA]</scope>
    <source>
        <strain evidence="2 3">DSM 100043</strain>
    </source>
</reference>
<feature type="domain" description="Methyltransferase type 11" evidence="1">
    <location>
        <begin position="77"/>
        <end position="125"/>
    </location>
</feature>
<keyword evidence="2" id="KW-0489">Methyltransferase</keyword>